<sequence>MRAEEHTHERRNPSESDLSVHRTAGNGAASTTFMVMFGIAWDFMGSKLKQQKKQQKTAVCKVLS</sequence>
<evidence type="ECO:0000256" key="1">
    <source>
        <dbReference type="SAM" id="MobiDB-lite"/>
    </source>
</evidence>
<protein>
    <submittedName>
        <fullName evidence="2">Uncharacterized protein</fullName>
    </submittedName>
</protein>
<accession>A0A511FN82</accession>
<name>A0A511FN82_9PROT</name>
<feature type="region of interest" description="Disordered" evidence="1">
    <location>
        <begin position="1"/>
        <end position="23"/>
    </location>
</feature>
<dbReference type="EMBL" id="BJVR01000011">
    <property type="protein sequence ID" value="GEL50359.1"/>
    <property type="molecule type" value="Genomic_DNA"/>
</dbReference>
<evidence type="ECO:0000313" key="2">
    <source>
        <dbReference type="EMBL" id="GEL50359.1"/>
    </source>
</evidence>
<evidence type="ECO:0000313" key="3">
    <source>
        <dbReference type="Proteomes" id="UP000321800"/>
    </source>
</evidence>
<dbReference type="Proteomes" id="UP000321800">
    <property type="component" value="Unassembled WGS sequence"/>
</dbReference>
<proteinExistence type="predicted"/>
<dbReference type="AlphaFoldDB" id="A0A511FN82"/>
<organism evidence="2 3">
    <name type="scientific">Acetobacter tropicalis</name>
    <dbReference type="NCBI Taxonomy" id="104102"/>
    <lineage>
        <taxon>Bacteria</taxon>
        <taxon>Pseudomonadati</taxon>
        <taxon>Pseudomonadota</taxon>
        <taxon>Alphaproteobacteria</taxon>
        <taxon>Acetobacterales</taxon>
        <taxon>Acetobacteraceae</taxon>
        <taxon>Acetobacter</taxon>
    </lineage>
</organism>
<gene>
    <name evidence="2" type="ORF">ATR01nite_14340</name>
</gene>
<comment type="caution">
    <text evidence="2">The sequence shown here is derived from an EMBL/GenBank/DDBJ whole genome shotgun (WGS) entry which is preliminary data.</text>
</comment>
<feature type="compositionally biased region" description="Basic and acidic residues" evidence="1">
    <location>
        <begin position="1"/>
        <end position="20"/>
    </location>
</feature>
<reference evidence="2 3" key="1">
    <citation type="submission" date="2019-07" db="EMBL/GenBank/DDBJ databases">
        <title>Whole genome shotgun sequence of Acetobacter tropicalis NBRC 16470.</title>
        <authorList>
            <person name="Hosoyama A."/>
            <person name="Uohara A."/>
            <person name="Ohji S."/>
            <person name="Ichikawa N."/>
        </authorList>
    </citation>
    <scope>NUCLEOTIDE SEQUENCE [LARGE SCALE GENOMIC DNA]</scope>
    <source>
        <strain evidence="2 3">NBRC 16470</strain>
    </source>
</reference>